<dbReference type="GO" id="GO:0016747">
    <property type="term" value="F:acyltransferase activity, transferring groups other than amino-acyl groups"/>
    <property type="evidence" value="ECO:0007669"/>
    <property type="project" value="InterPro"/>
</dbReference>
<dbReference type="InterPro" id="IPR050276">
    <property type="entry name" value="MshD_Acetyltransferase"/>
</dbReference>
<dbReference type="EMBL" id="FMUS01000056">
    <property type="protein sequence ID" value="SCZ11171.1"/>
    <property type="molecule type" value="Genomic_DNA"/>
</dbReference>
<dbReference type="GO" id="GO:0005840">
    <property type="term" value="C:ribosome"/>
    <property type="evidence" value="ECO:0007669"/>
    <property type="project" value="UniProtKB-KW"/>
</dbReference>
<dbReference type="PANTHER" id="PTHR43617:SF34">
    <property type="entry name" value="PUTATIVE-RELATED"/>
    <property type="match status" value="1"/>
</dbReference>
<dbReference type="PROSITE" id="PS51186">
    <property type="entry name" value="GNAT"/>
    <property type="match status" value="1"/>
</dbReference>
<sequence>MNLRTENFSISELTEEDVKGILEVYNSNQDFLLSHMERREVSVEWLRQEIEEMKKANFKTLIVKENINDTVIGFIDFSPMEECYLSLLMVHSLYRSKGYGKEIYDEFENYTRIINAKRIRIDAVYNYNKEVLQFWENRGFNEIEEIQLKWSDKLLDAIVMKKNV</sequence>
<dbReference type="PANTHER" id="PTHR43617">
    <property type="entry name" value="L-AMINO ACID N-ACETYLTRANSFERASE"/>
    <property type="match status" value="1"/>
</dbReference>
<proteinExistence type="predicted"/>
<dbReference type="InterPro" id="IPR000182">
    <property type="entry name" value="GNAT_dom"/>
</dbReference>
<dbReference type="Gene3D" id="3.40.630.30">
    <property type="match status" value="1"/>
</dbReference>
<dbReference type="Proteomes" id="UP000198636">
    <property type="component" value="Unassembled WGS sequence"/>
</dbReference>
<keyword evidence="2" id="KW-0689">Ribosomal protein</keyword>
<dbReference type="CDD" id="cd04301">
    <property type="entry name" value="NAT_SF"/>
    <property type="match status" value="1"/>
</dbReference>
<dbReference type="Pfam" id="PF00583">
    <property type="entry name" value="Acetyltransf_1"/>
    <property type="match status" value="1"/>
</dbReference>
<dbReference type="AlphaFoldDB" id="A0A1G5LFB4"/>
<organism evidence="2 3">
    <name type="scientific">Alkaliphilus peptidifermentans DSM 18978</name>
    <dbReference type="NCBI Taxonomy" id="1120976"/>
    <lineage>
        <taxon>Bacteria</taxon>
        <taxon>Bacillati</taxon>
        <taxon>Bacillota</taxon>
        <taxon>Clostridia</taxon>
        <taxon>Peptostreptococcales</taxon>
        <taxon>Natronincolaceae</taxon>
        <taxon>Alkaliphilus</taxon>
    </lineage>
</organism>
<dbReference type="STRING" id="1120976.SAMN03080606_04345"/>
<dbReference type="InterPro" id="IPR016181">
    <property type="entry name" value="Acyl_CoA_acyltransferase"/>
</dbReference>
<protein>
    <submittedName>
        <fullName evidence="2">Ribosomal protein S18 acetylase RimI</fullName>
    </submittedName>
</protein>
<gene>
    <name evidence="2" type="ORF">SAMN03080606_04345</name>
</gene>
<feature type="domain" description="N-acetyltransferase" evidence="1">
    <location>
        <begin position="8"/>
        <end position="164"/>
    </location>
</feature>
<name>A0A1G5LFB4_9FIRM</name>
<accession>A0A1G5LFB4</accession>
<evidence type="ECO:0000259" key="1">
    <source>
        <dbReference type="PROSITE" id="PS51186"/>
    </source>
</evidence>
<dbReference type="SUPFAM" id="SSF55729">
    <property type="entry name" value="Acyl-CoA N-acyltransferases (Nat)"/>
    <property type="match status" value="1"/>
</dbReference>
<keyword evidence="3" id="KW-1185">Reference proteome</keyword>
<dbReference type="RefSeq" id="WP_176759145.1">
    <property type="nucleotide sequence ID" value="NZ_FMUS01000056.1"/>
</dbReference>
<reference evidence="2 3" key="1">
    <citation type="submission" date="2016-10" db="EMBL/GenBank/DDBJ databases">
        <authorList>
            <person name="de Groot N.N."/>
        </authorList>
    </citation>
    <scope>NUCLEOTIDE SEQUENCE [LARGE SCALE GENOMIC DNA]</scope>
    <source>
        <strain evidence="2 3">DSM 18978</strain>
    </source>
</reference>
<evidence type="ECO:0000313" key="2">
    <source>
        <dbReference type="EMBL" id="SCZ11171.1"/>
    </source>
</evidence>
<evidence type="ECO:0000313" key="3">
    <source>
        <dbReference type="Proteomes" id="UP000198636"/>
    </source>
</evidence>
<keyword evidence="2" id="KW-0687">Ribonucleoprotein</keyword>